<dbReference type="PANTHER" id="PTHR32176:SF115">
    <property type="entry name" value="PATATIN-LIKE PROTEIN 3"/>
    <property type="match status" value="1"/>
</dbReference>
<dbReference type="EC" id="3.1.1.-" evidence="5"/>
<keyword evidence="5" id="KW-0378">Hydrolase</keyword>
<name>A0AAE1JKA9_9FABA</name>
<comment type="similarity">
    <text evidence="1 5">Belongs to the patatin family.</text>
</comment>
<dbReference type="InterPro" id="IPR002641">
    <property type="entry name" value="PNPLA_dom"/>
</dbReference>
<dbReference type="Proteomes" id="UP001293593">
    <property type="component" value="Unassembled WGS sequence"/>
</dbReference>
<evidence type="ECO:0000256" key="5">
    <source>
        <dbReference type="RuleBase" id="RU361262"/>
    </source>
</evidence>
<accession>A0AAE1JKA9</accession>
<keyword evidence="8" id="KW-1185">Reference proteome</keyword>
<feature type="domain" description="PNPLA" evidence="6">
    <location>
        <begin position="12"/>
        <end position="149"/>
    </location>
</feature>
<keyword evidence="3 5" id="KW-0443">Lipid metabolism</keyword>
<evidence type="ECO:0000256" key="3">
    <source>
        <dbReference type="ARBA" id="ARBA00023098"/>
    </source>
</evidence>
<dbReference type="InterPro" id="IPR016035">
    <property type="entry name" value="Acyl_Trfase/lysoPLipase"/>
</dbReference>
<evidence type="ECO:0000256" key="2">
    <source>
        <dbReference type="ARBA" id="ARBA00022963"/>
    </source>
</evidence>
<organism evidence="7 8">
    <name type="scientific">Acacia crassicarpa</name>
    <name type="common">northern wattle</name>
    <dbReference type="NCBI Taxonomy" id="499986"/>
    <lineage>
        <taxon>Eukaryota</taxon>
        <taxon>Viridiplantae</taxon>
        <taxon>Streptophyta</taxon>
        <taxon>Embryophyta</taxon>
        <taxon>Tracheophyta</taxon>
        <taxon>Spermatophyta</taxon>
        <taxon>Magnoliopsida</taxon>
        <taxon>eudicotyledons</taxon>
        <taxon>Gunneridae</taxon>
        <taxon>Pentapetalae</taxon>
        <taxon>rosids</taxon>
        <taxon>fabids</taxon>
        <taxon>Fabales</taxon>
        <taxon>Fabaceae</taxon>
        <taxon>Caesalpinioideae</taxon>
        <taxon>mimosoid clade</taxon>
        <taxon>Acacieae</taxon>
        <taxon>Acacia</taxon>
    </lineage>
</organism>
<proteinExistence type="inferred from homology"/>
<dbReference type="PROSITE" id="PS51635">
    <property type="entry name" value="PNPLA"/>
    <property type="match status" value="1"/>
</dbReference>
<evidence type="ECO:0000259" key="6">
    <source>
        <dbReference type="PROSITE" id="PS51635"/>
    </source>
</evidence>
<comment type="caution">
    <text evidence="7">The sequence shown here is derived from an EMBL/GenBank/DDBJ whole genome shotgun (WGS) entry which is preliminary data.</text>
</comment>
<evidence type="ECO:0000313" key="8">
    <source>
        <dbReference type="Proteomes" id="UP001293593"/>
    </source>
</evidence>
<comment type="function">
    <text evidence="5">Lipolytic acyl hydrolase (LAH).</text>
</comment>
<protein>
    <recommendedName>
        <fullName evidence="5">Patatin</fullName>
        <ecNumber evidence="5">3.1.1.-</ecNumber>
    </recommendedName>
</protein>
<reference evidence="7" key="1">
    <citation type="submission" date="2023-10" db="EMBL/GenBank/DDBJ databases">
        <title>Chromosome-level genome of the transformable northern wattle, Acacia crassicarpa.</title>
        <authorList>
            <person name="Massaro I."/>
            <person name="Sinha N.R."/>
            <person name="Poethig S."/>
            <person name="Leichty A.R."/>
        </authorList>
    </citation>
    <scope>NUCLEOTIDE SEQUENCE</scope>
    <source>
        <strain evidence="7">Acra3RX</strain>
        <tissue evidence="7">Leaf</tissue>
    </source>
</reference>
<dbReference type="AlphaFoldDB" id="A0AAE1JKA9"/>
<dbReference type="GO" id="GO:0047372">
    <property type="term" value="F:monoacylglycerol lipase activity"/>
    <property type="evidence" value="ECO:0007669"/>
    <property type="project" value="TreeGrafter"/>
</dbReference>
<dbReference type="EMBL" id="JAWXYG010000006">
    <property type="protein sequence ID" value="KAK4269942.1"/>
    <property type="molecule type" value="Genomic_DNA"/>
</dbReference>
<feature type="short sequence motif" description="GXGXXG" evidence="4">
    <location>
        <begin position="16"/>
        <end position="21"/>
    </location>
</feature>
<dbReference type="SUPFAM" id="SSF52151">
    <property type="entry name" value="FabD/lysophospholipase-like"/>
    <property type="match status" value="1"/>
</dbReference>
<comment type="caution">
    <text evidence="4">Lacks conserved residue(s) required for the propagation of feature annotation.</text>
</comment>
<evidence type="ECO:0000256" key="1">
    <source>
        <dbReference type="ARBA" id="ARBA00010240"/>
    </source>
</evidence>
<sequence>MKYHHEKIVTILSIDGGGVRGIIPAVILQFLEKKLQKLAGDENKRIADYFDVIAGTSTGGLITAMLTAPNKVNNKRPKFTAEQIVEFYKTESKHIFPPKGCWIRRILYYLHKPKYDGKELRKIIRNELEETKLSETVTNVVIPTFDMKQ</sequence>
<keyword evidence="2 5" id="KW-0442">Lipid degradation</keyword>
<dbReference type="GO" id="GO:0016042">
    <property type="term" value="P:lipid catabolic process"/>
    <property type="evidence" value="ECO:0007669"/>
    <property type="project" value="UniProtKB-KW"/>
</dbReference>
<dbReference type="Pfam" id="PF01734">
    <property type="entry name" value="Patatin"/>
    <property type="match status" value="1"/>
</dbReference>
<dbReference type="PANTHER" id="PTHR32176">
    <property type="entry name" value="XYLOSE ISOMERASE"/>
    <property type="match status" value="1"/>
</dbReference>
<evidence type="ECO:0000313" key="7">
    <source>
        <dbReference type="EMBL" id="KAK4269942.1"/>
    </source>
</evidence>
<comment type="domain">
    <text evidence="5">The nitrogen atoms of the two glycine residues in the GGXR motif define the oxyanion hole, and stabilize the oxyanion that forms during the nucleophilic attack by the catalytic serine during substrate cleavage.</text>
</comment>
<gene>
    <name evidence="7" type="ORF">QN277_023035</name>
</gene>
<dbReference type="Gene3D" id="3.40.1090.10">
    <property type="entry name" value="Cytosolic phospholipase A2 catalytic domain"/>
    <property type="match status" value="1"/>
</dbReference>
<evidence type="ECO:0000256" key="4">
    <source>
        <dbReference type="PROSITE-ProRule" id="PRU01161"/>
    </source>
</evidence>
<feature type="short sequence motif" description="GXSXG" evidence="4">
    <location>
        <begin position="55"/>
        <end position="59"/>
    </location>
</feature>
<dbReference type="GO" id="GO:0004620">
    <property type="term" value="F:phospholipase activity"/>
    <property type="evidence" value="ECO:0007669"/>
    <property type="project" value="TreeGrafter"/>
</dbReference>